<dbReference type="PANTHER" id="PTHR43563">
    <property type="entry name" value="AMINE OXIDASE"/>
    <property type="match status" value="1"/>
</dbReference>
<keyword evidence="7" id="KW-0285">Flavoprotein</keyword>
<dbReference type="Gene3D" id="3.50.50.60">
    <property type="entry name" value="FAD/NAD(P)-binding domain"/>
    <property type="match status" value="1"/>
</dbReference>
<keyword evidence="4 7" id="KW-0560">Oxidoreductase</keyword>
<dbReference type="AlphaFoldDB" id="A0A9P1N7Q1"/>
<evidence type="ECO:0000259" key="8">
    <source>
        <dbReference type="Pfam" id="PF01593"/>
    </source>
</evidence>
<evidence type="ECO:0000256" key="1">
    <source>
        <dbReference type="ARBA" id="ARBA00001974"/>
    </source>
</evidence>
<dbReference type="InterPro" id="IPR001613">
    <property type="entry name" value="Flavin_amine_oxidase"/>
</dbReference>
<comment type="cofactor">
    <cofactor evidence="1 7">
        <name>FAD</name>
        <dbReference type="ChEBI" id="CHEBI:57692"/>
    </cofactor>
</comment>
<dbReference type="InterPro" id="IPR036188">
    <property type="entry name" value="FAD/NAD-bd_sf"/>
</dbReference>
<dbReference type="Proteomes" id="UP001152747">
    <property type="component" value="Unassembled WGS sequence"/>
</dbReference>
<keyword evidence="10" id="KW-1185">Reference proteome</keyword>
<sequence>MSDSPEDLGVDFDVVVIGAGISGLVAARELETRSPKTRILILEAKDRVGGRTLGVEMKTAKYTKEYFDLGGQWVGRTQRHILGLLDELDFKTYEQYEDGDKIAQMGVSKPRKYSSKLPVTSLRQFTIFEIFDSIASFAKLTWLTRFINPFDYFSSKKSTNLDDMSVSKWSRENCWTRANQDAIDIATRIVAQSAGNYLNLCECVGDGAQALKINGGAFQVAQNLAGNLENIRLEHAVSEIIVDEQTGITCIKGIDLKNNQVFTFKCLHVISAIPPNQCGKIQWTPSLPDLKRRLFDGCMQGNLIKFVVTFEVPFWKTNGLSGEIVSTGRTPNIGEVHPIICTYDGTTAIGAPAIIGFMNEEYADKPFNERCNAVVNDLIRFMGDDALRHFLDYKDKIWAHEQYNGGCPSIYVPPGQMDAYQYIRQPFYNVHFAGTESATEWIGYMSGAVQSGYRSAHEVLQCMEKFDKVTYEHLKGTIYDQEYCPPKLPSNIYDETRSPWWRRLFFMSGLLFGIYAYSRHYRLSIVARTVKPIENRLVKYFFDVDWPE</sequence>
<reference evidence="9" key="1">
    <citation type="submission" date="2022-11" db="EMBL/GenBank/DDBJ databases">
        <authorList>
            <person name="Kikuchi T."/>
        </authorList>
    </citation>
    <scope>NUCLEOTIDE SEQUENCE</scope>
    <source>
        <strain evidence="9">PS1010</strain>
    </source>
</reference>
<dbReference type="GO" id="GO:0097621">
    <property type="term" value="F:monoamine oxidase activity"/>
    <property type="evidence" value="ECO:0007669"/>
    <property type="project" value="UniProtKB-EC"/>
</dbReference>
<dbReference type="EC" id="1.4.3.-" evidence="7"/>
<dbReference type="Pfam" id="PF01593">
    <property type="entry name" value="Amino_oxidase"/>
    <property type="match status" value="1"/>
</dbReference>
<dbReference type="InterPro" id="IPR050703">
    <property type="entry name" value="Flavin_MAO"/>
</dbReference>
<evidence type="ECO:0000256" key="5">
    <source>
        <dbReference type="ARBA" id="ARBA00048448"/>
    </source>
</evidence>
<feature type="binding site" evidence="6">
    <location>
        <position position="357"/>
    </location>
    <ligand>
        <name>substrate</name>
    </ligand>
</feature>
<comment type="caution">
    <text evidence="9">The sequence shown here is derived from an EMBL/GenBank/DDBJ whole genome shotgun (WGS) entry which is preliminary data.</text>
</comment>
<feature type="binding site" evidence="6">
    <location>
        <position position="237"/>
    </location>
    <ligand>
        <name>FAD</name>
        <dbReference type="ChEBI" id="CHEBI:57692"/>
    </ligand>
</feature>
<dbReference type="GO" id="GO:0005741">
    <property type="term" value="C:mitochondrial outer membrane"/>
    <property type="evidence" value="ECO:0007669"/>
    <property type="project" value="UniProtKB-SubCell"/>
</dbReference>
<protein>
    <recommendedName>
        <fullName evidence="7">Amine oxidase</fullName>
        <ecNumber evidence="7">1.4.3.-</ecNumber>
    </recommendedName>
</protein>
<proteinExistence type="inferred from homology"/>
<evidence type="ECO:0000256" key="3">
    <source>
        <dbReference type="ARBA" id="ARBA00005995"/>
    </source>
</evidence>
<evidence type="ECO:0000256" key="4">
    <source>
        <dbReference type="ARBA" id="ARBA00023002"/>
    </source>
</evidence>
<dbReference type="SUPFAM" id="SSF54373">
    <property type="entry name" value="FAD-linked reductases, C-terminal domain"/>
    <property type="match status" value="1"/>
</dbReference>
<dbReference type="SUPFAM" id="SSF51905">
    <property type="entry name" value="FAD/NAD(P)-binding domain"/>
    <property type="match status" value="1"/>
</dbReference>
<dbReference type="InterPro" id="IPR002937">
    <property type="entry name" value="Amino_oxidase"/>
</dbReference>
<organism evidence="9 10">
    <name type="scientific">Caenorhabditis angaria</name>
    <dbReference type="NCBI Taxonomy" id="860376"/>
    <lineage>
        <taxon>Eukaryota</taxon>
        <taxon>Metazoa</taxon>
        <taxon>Ecdysozoa</taxon>
        <taxon>Nematoda</taxon>
        <taxon>Chromadorea</taxon>
        <taxon>Rhabditida</taxon>
        <taxon>Rhabditina</taxon>
        <taxon>Rhabditomorpha</taxon>
        <taxon>Rhabditoidea</taxon>
        <taxon>Rhabditidae</taxon>
        <taxon>Peloderinae</taxon>
        <taxon>Caenorhabditis</taxon>
    </lineage>
</organism>
<feature type="binding site" evidence="6">
    <location>
        <begin position="43"/>
        <end position="44"/>
    </location>
    <ligand>
        <name>FAD</name>
        <dbReference type="ChEBI" id="CHEBI:57692"/>
    </ligand>
</feature>
<comment type="catalytic activity">
    <reaction evidence="5">
        <text>a secondary aliphatic amine + O2 + H2O = a primary amine + an aldehyde + H2O2</text>
        <dbReference type="Rhea" id="RHEA:26414"/>
        <dbReference type="ChEBI" id="CHEBI:15377"/>
        <dbReference type="ChEBI" id="CHEBI:15379"/>
        <dbReference type="ChEBI" id="CHEBI:16240"/>
        <dbReference type="ChEBI" id="CHEBI:17478"/>
        <dbReference type="ChEBI" id="CHEBI:58855"/>
        <dbReference type="ChEBI" id="CHEBI:65296"/>
        <dbReference type="EC" id="1.4.3.4"/>
    </reaction>
</comment>
<name>A0A9P1N7Q1_9PELO</name>
<feature type="binding site" evidence="6">
    <location>
        <position position="22"/>
    </location>
    <ligand>
        <name>FAD</name>
        <dbReference type="ChEBI" id="CHEBI:57692"/>
    </ligand>
</feature>
<evidence type="ECO:0000256" key="6">
    <source>
        <dbReference type="PIRSR" id="PIRSR601613-1"/>
    </source>
</evidence>
<keyword evidence="7" id="KW-0274">FAD</keyword>
<accession>A0A9P1N7Q1</accession>
<dbReference type="EMBL" id="CANHGI010000005">
    <property type="protein sequence ID" value="CAI5452844.1"/>
    <property type="molecule type" value="Genomic_DNA"/>
</dbReference>
<dbReference type="OrthoDB" id="7777654at2759"/>
<feature type="domain" description="Amine oxidase" evidence="8">
    <location>
        <begin position="21"/>
        <end position="460"/>
    </location>
</feature>
<dbReference type="PRINTS" id="PR00757">
    <property type="entry name" value="AMINEOXDASEF"/>
</dbReference>
<gene>
    <name evidence="9" type="ORF">CAMP_LOCUS15481</name>
</gene>
<evidence type="ECO:0000256" key="2">
    <source>
        <dbReference type="ARBA" id="ARBA00004362"/>
    </source>
</evidence>
<dbReference type="GO" id="GO:0008131">
    <property type="term" value="F:primary methylamine oxidase activity"/>
    <property type="evidence" value="ECO:0007669"/>
    <property type="project" value="UniProtKB-ARBA"/>
</dbReference>
<comment type="similarity">
    <text evidence="3 7">Belongs to the flavin monoamine oxidase family.</text>
</comment>
<dbReference type="PANTHER" id="PTHR43563:SF14">
    <property type="entry name" value="AMINE OXIDASE"/>
    <property type="match status" value="1"/>
</dbReference>
<evidence type="ECO:0000313" key="9">
    <source>
        <dbReference type="EMBL" id="CAI5452844.1"/>
    </source>
</evidence>
<feature type="binding site" evidence="6">
    <location>
        <position position="436"/>
    </location>
    <ligand>
        <name>FAD</name>
        <dbReference type="ChEBI" id="CHEBI:57692"/>
    </ligand>
</feature>
<evidence type="ECO:0000313" key="10">
    <source>
        <dbReference type="Proteomes" id="UP001152747"/>
    </source>
</evidence>
<evidence type="ECO:0000256" key="7">
    <source>
        <dbReference type="RuleBase" id="RU362067"/>
    </source>
</evidence>
<comment type="subcellular location">
    <subcellularLocation>
        <location evidence="2">Mitochondrion outer membrane</location>
        <topology evidence="2">Single-pass type IV membrane protein</topology>
        <orientation evidence="2">Cytoplasmic side</orientation>
    </subcellularLocation>
</comment>